<comment type="similarity">
    <text evidence="1">Belongs to the AB hydrolase superfamily.</text>
</comment>
<dbReference type="GO" id="GO:0052689">
    <property type="term" value="F:carboxylic ester hydrolase activity"/>
    <property type="evidence" value="ECO:0007669"/>
    <property type="project" value="TreeGrafter"/>
</dbReference>
<dbReference type="VEuPathDB" id="FungiDB:BO97DRAFT_389099"/>
<feature type="domain" description="AB hydrolase-1" evidence="3">
    <location>
        <begin position="49"/>
        <end position="284"/>
    </location>
</feature>
<dbReference type="InterPro" id="IPR029058">
    <property type="entry name" value="AB_hydrolase_fold"/>
</dbReference>
<evidence type="ECO:0000256" key="1">
    <source>
        <dbReference type="ARBA" id="ARBA00008645"/>
    </source>
</evidence>
<dbReference type="Gene3D" id="3.40.50.1820">
    <property type="entry name" value="alpha/beta hydrolase"/>
    <property type="match status" value="1"/>
</dbReference>
<evidence type="ECO:0000256" key="2">
    <source>
        <dbReference type="ARBA" id="ARBA00022801"/>
    </source>
</evidence>
<dbReference type="SUPFAM" id="SSF53474">
    <property type="entry name" value="alpha/beta-Hydrolases"/>
    <property type="match status" value="1"/>
</dbReference>
<dbReference type="Proteomes" id="UP000248961">
    <property type="component" value="Unassembled WGS sequence"/>
</dbReference>
<gene>
    <name evidence="4" type="ORF">BO97DRAFT_389099</name>
</gene>
<keyword evidence="5" id="KW-1185">Reference proteome</keyword>
<proteinExistence type="inferred from homology"/>
<dbReference type="STRING" id="1450537.A0A395I0U7"/>
<evidence type="ECO:0000313" key="4">
    <source>
        <dbReference type="EMBL" id="RAL13243.1"/>
    </source>
</evidence>
<evidence type="ECO:0000313" key="5">
    <source>
        <dbReference type="Proteomes" id="UP000248961"/>
    </source>
</evidence>
<evidence type="ECO:0000259" key="3">
    <source>
        <dbReference type="Pfam" id="PF00561"/>
    </source>
</evidence>
<reference evidence="4 5" key="1">
    <citation type="submission" date="2018-02" db="EMBL/GenBank/DDBJ databases">
        <title>The genomes of Aspergillus section Nigri reveals drivers in fungal speciation.</title>
        <authorList>
            <consortium name="DOE Joint Genome Institute"/>
            <person name="Vesth T.C."/>
            <person name="Nybo J."/>
            <person name="Theobald S."/>
            <person name="Brandl J."/>
            <person name="Frisvad J.C."/>
            <person name="Nielsen K.F."/>
            <person name="Lyhne E.K."/>
            <person name="Kogle M.E."/>
            <person name="Kuo A."/>
            <person name="Riley R."/>
            <person name="Clum A."/>
            <person name="Nolan M."/>
            <person name="Lipzen A."/>
            <person name="Salamov A."/>
            <person name="Henrissat B."/>
            <person name="Wiebenga A."/>
            <person name="De vries R.P."/>
            <person name="Grigoriev I.V."/>
            <person name="Mortensen U.H."/>
            <person name="Andersen M.R."/>
            <person name="Baker S.E."/>
        </authorList>
    </citation>
    <scope>NUCLEOTIDE SEQUENCE [LARGE SCALE GENOMIC DNA]</scope>
    <source>
        <strain evidence="4 5">CBS 101889</strain>
    </source>
</reference>
<protein>
    <submittedName>
        <fullName evidence="4">Alpha/beta fold family hydrolase</fullName>
    </submittedName>
</protein>
<accession>A0A395I0U7</accession>
<dbReference type="PANTHER" id="PTHR46118:SF4">
    <property type="entry name" value="PROTEIN ABHD11"/>
    <property type="match status" value="1"/>
</dbReference>
<dbReference type="PANTHER" id="PTHR46118">
    <property type="entry name" value="PROTEIN ABHD11"/>
    <property type="match status" value="1"/>
</dbReference>
<keyword evidence="2 4" id="KW-0378">Hydrolase</keyword>
<dbReference type="OrthoDB" id="8119704at2759"/>
<organism evidence="4 5">
    <name type="scientific">Aspergillus homomorphus (strain CBS 101889)</name>
    <dbReference type="NCBI Taxonomy" id="1450537"/>
    <lineage>
        <taxon>Eukaryota</taxon>
        <taxon>Fungi</taxon>
        <taxon>Dikarya</taxon>
        <taxon>Ascomycota</taxon>
        <taxon>Pezizomycotina</taxon>
        <taxon>Eurotiomycetes</taxon>
        <taxon>Eurotiomycetidae</taxon>
        <taxon>Eurotiales</taxon>
        <taxon>Aspergillaceae</taxon>
        <taxon>Aspergillus</taxon>
        <taxon>Aspergillus subgen. Circumdati</taxon>
    </lineage>
</organism>
<dbReference type="InterPro" id="IPR000073">
    <property type="entry name" value="AB_hydrolase_1"/>
</dbReference>
<dbReference type="GO" id="GO:0005739">
    <property type="term" value="C:mitochondrion"/>
    <property type="evidence" value="ECO:0007669"/>
    <property type="project" value="TreeGrafter"/>
</dbReference>
<dbReference type="GeneID" id="37197984"/>
<name>A0A395I0U7_ASPHC</name>
<dbReference type="RefSeq" id="XP_025552397.1">
    <property type="nucleotide sequence ID" value="XM_025693695.1"/>
</dbReference>
<dbReference type="AlphaFoldDB" id="A0A395I0U7"/>
<dbReference type="EMBL" id="KZ824280">
    <property type="protein sequence ID" value="RAL13243.1"/>
    <property type="molecule type" value="Genomic_DNA"/>
</dbReference>
<sequence length="299" mass="33537">MLSRALSTTRRALRSPSGGLRMFSSTLRVNSNLSYQVFKPEKDEVSRGPIIFLHGLFGSKQNNRSISRALARDLKCEIFTLDLRNHGDSFHADEHNYLVMAEDVVQFMQHLKLDKGALIGHSMGAKVAMTVALESANLVSALVPVDNAPINAALKSDFDKYVRGMQHVEAEKPQSQSHADSVLQKYEESLPIRQFLLTNLVRVPEDRTMKFRVPLSVLGESLGNMADFPYREPGSVRYDGPTLFVRGTKSRYVTDDAIPAIKAFFPRAQIADVEAGHWLISEKPEAFRQAVVKFFKELD</sequence>
<dbReference type="FunFam" id="3.40.50.1820:FF:000039">
    <property type="entry name" value="Esterase ybfF"/>
    <property type="match status" value="1"/>
</dbReference>
<dbReference type="Pfam" id="PF00561">
    <property type="entry name" value="Abhydrolase_1"/>
    <property type="match status" value="1"/>
</dbReference>